<proteinExistence type="predicted"/>
<organism evidence="1 2">
    <name type="scientific">Vigna mungo</name>
    <name type="common">Black gram</name>
    <name type="synonym">Phaseolus mungo</name>
    <dbReference type="NCBI Taxonomy" id="3915"/>
    <lineage>
        <taxon>Eukaryota</taxon>
        <taxon>Viridiplantae</taxon>
        <taxon>Streptophyta</taxon>
        <taxon>Embryophyta</taxon>
        <taxon>Tracheophyta</taxon>
        <taxon>Spermatophyta</taxon>
        <taxon>Magnoliopsida</taxon>
        <taxon>eudicotyledons</taxon>
        <taxon>Gunneridae</taxon>
        <taxon>Pentapetalae</taxon>
        <taxon>rosids</taxon>
        <taxon>fabids</taxon>
        <taxon>Fabales</taxon>
        <taxon>Fabaceae</taxon>
        <taxon>Papilionoideae</taxon>
        <taxon>50 kb inversion clade</taxon>
        <taxon>NPAAA clade</taxon>
        <taxon>indigoferoid/millettioid clade</taxon>
        <taxon>Phaseoleae</taxon>
        <taxon>Vigna</taxon>
    </lineage>
</organism>
<dbReference type="SUPFAM" id="SSF55031">
    <property type="entry name" value="Bacterial exopeptidase dimerisation domain"/>
    <property type="match status" value="1"/>
</dbReference>
<dbReference type="Gene3D" id="3.30.70.360">
    <property type="match status" value="1"/>
</dbReference>
<feature type="non-terminal residue" evidence="1">
    <location>
        <position position="1"/>
    </location>
</feature>
<evidence type="ECO:0000313" key="1">
    <source>
        <dbReference type="EMBL" id="WVZ24833.1"/>
    </source>
</evidence>
<dbReference type="GO" id="GO:0010179">
    <property type="term" value="F:IAA-Ala conjugate hydrolase activity"/>
    <property type="evidence" value="ECO:0007669"/>
    <property type="project" value="TreeGrafter"/>
</dbReference>
<evidence type="ECO:0000313" key="2">
    <source>
        <dbReference type="Proteomes" id="UP001374535"/>
    </source>
</evidence>
<dbReference type="EMBL" id="CP144700">
    <property type="protein sequence ID" value="WVZ24833.1"/>
    <property type="molecule type" value="Genomic_DNA"/>
</dbReference>
<dbReference type="InterPro" id="IPR036264">
    <property type="entry name" value="Bact_exopeptidase_dim_dom"/>
</dbReference>
<name>A0AAQ3PDQ9_VIGMU</name>
<protein>
    <submittedName>
        <fullName evidence="1">Uncharacterized protein</fullName>
    </submittedName>
</protein>
<accession>A0AAQ3PDQ9</accession>
<dbReference type="InterPro" id="IPR017439">
    <property type="entry name" value="Amidohydrolase"/>
</dbReference>
<keyword evidence="2" id="KW-1185">Reference proteome</keyword>
<dbReference type="GO" id="GO:0009850">
    <property type="term" value="P:auxin metabolic process"/>
    <property type="evidence" value="ECO:0007669"/>
    <property type="project" value="TreeGrafter"/>
</dbReference>
<sequence>VLTVTKFQRGGVFNVIPVEVTIGGTFRAFSRERMKQLIQRIEQEYLELNPLTKMILEVYLDQVVIGQAAVQRCNATIRSLDETEPFYPPTVNNDDLHKLFVDLAGNLLDINKVNTDTSFGLYFPFKH</sequence>
<gene>
    <name evidence="1" type="ORF">V8G54_003377</name>
</gene>
<dbReference type="AlphaFoldDB" id="A0AAQ3PDQ9"/>
<dbReference type="Proteomes" id="UP001374535">
    <property type="component" value="Chromosome 1"/>
</dbReference>
<reference evidence="1 2" key="1">
    <citation type="journal article" date="2023" name="Life. Sci Alliance">
        <title>Evolutionary insights into 3D genome organization and epigenetic landscape of Vigna mungo.</title>
        <authorList>
            <person name="Junaid A."/>
            <person name="Singh B."/>
            <person name="Bhatia S."/>
        </authorList>
    </citation>
    <scope>NUCLEOTIDE SEQUENCE [LARGE SCALE GENOMIC DNA]</scope>
    <source>
        <strain evidence="1">Urdbean</strain>
    </source>
</reference>
<dbReference type="Gene3D" id="3.40.630.10">
    <property type="entry name" value="Zn peptidases"/>
    <property type="match status" value="1"/>
</dbReference>
<dbReference type="PANTHER" id="PTHR11014:SF148">
    <property type="entry name" value="AUXIN CONJUGATE HYDROLASE"/>
    <property type="match status" value="1"/>
</dbReference>
<dbReference type="GO" id="GO:0005783">
    <property type="term" value="C:endoplasmic reticulum"/>
    <property type="evidence" value="ECO:0007669"/>
    <property type="project" value="TreeGrafter"/>
</dbReference>
<dbReference type="PANTHER" id="PTHR11014">
    <property type="entry name" value="PEPTIDASE M20 FAMILY MEMBER"/>
    <property type="match status" value="1"/>
</dbReference>